<reference evidence="3" key="1">
    <citation type="journal article" date="2019" name="Int. J. Syst. Evol. Microbiol.">
        <title>The Global Catalogue of Microorganisms (GCM) 10K type strain sequencing project: providing services to taxonomists for standard genome sequencing and annotation.</title>
        <authorList>
            <consortium name="The Broad Institute Genomics Platform"/>
            <consortium name="The Broad Institute Genome Sequencing Center for Infectious Disease"/>
            <person name="Wu L."/>
            <person name="Ma J."/>
        </authorList>
    </citation>
    <scope>NUCLEOTIDE SEQUENCE [LARGE SCALE GENOMIC DNA]</scope>
    <source>
        <strain evidence="3">JCM 32226</strain>
    </source>
</reference>
<name>A0ABP8Q9A9_9GAMM</name>
<feature type="chain" id="PRO_5046651071" evidence="1">
    <location>
        <begin position="21"/>
        <end position="83"/>
    </location>
</feature>
<comment type="caution">
    <text evidence="2">The sequence shown here is derived from an EMBL/GenBank/DDBJ whole genome shotgun (WGS) entry which is preliminary data.</text>
</comment>
<keyword evidence="3" id="KW-1185">Reference proteome</keyword>
<dbReference type="EMBL" id="BAABFC010000012">
    <property type="protein sequence ID" value="GAA4499538.1"/>
    <property type="molecule type" value="Genomic_DNA"/>
</dbReference>
<evidence type="ECO:0000256" key="1">
    <source>
        <dbReference type="SAM" id="SignalP"/>
    </source>
</evidence>
<dbReference type="PROSITE" id="PS51257">
    <property type="entry name" value="PROKAR_LIPOPROTEIN"/>
    <property type="match status" value="1"/>
</dbReference>
<accession>A0ABP8Q9A9</accession>
<organism evidence="2 3">
    <name type="scientific">Pseudaeromonas paramecii</name>
    <dbReference type="NCBI Taxonomy" id="2138166"/>
    <lineage>
        <taxon>Bacteria</taxon>
        <taxon>Pseudomonadati</taxon>
        <taxon>Pseudomonadota</taxon>
        <taxon>Gammaproteobacteria</taxon>
        <taxon>Aeromonadales</taxon>
        <taxon>Aeromonadaceae</taxon>
        <taxon>Pseudaeromonas</taxon>
    </lineage>
</organism>
<feature type="signal peptide" evidence="1">
    <location>
        <begin position="1"/>
        <end position="20"/>
    </location>
</feature>
<evidence type="ECO:0000313" key="3">
    <source>
        <dbReference type="Proteomes" id="UP001501321"/>
    </source>
</evidence>
<gene>
    <name evidence="2" type="ORF">GCM10023095_19860</name>
</gene>
<proteinExistence type="predicted"/>
<dbReference type="Proteomes" id="UP001501321">
    <property type="component" value="Unassembled WGS sequence"/>
</dbReference>
<sequence length="83" mass="8408">MKRTIVILTLGLGLSLVGCANEPPMGQAKRQLIQAQTLDPEAGLLAVSAANPVPGRQVERAVADLGTPKAVGTSGSSMGSVLK</sequence>
<keyword evidence="1" id="KW-0732">Signal</keyword>
<evidence type="ECO:0000313" key="2">
    <source>
        <dbReference type="EMBL" id="GAA4499538.1"/>
    </source>
</evidence>
<protein>
    <submittedName>
        <fullName evidence="2">Uncharacterized protein</fullName>
    </submittedName>
</protein>
<dbReference type="RefSeq" id="WP_345012571.1">
    <property type="nucleotide sequence ID" value="NZ_BAABFC010000012.1"/>
</dbReference>